<dbReference type="GeneID" id="4321326"/>
<reference evidence="2" key="1">
    <citation type="submission" date="2005-09" db="EMBL/GenBank/DDBJ databases">
        <title>Annotation of the Aspergillus terreus NIH2624 genome.</title>
        <authorList>
            <person name="Birren B.W."/>
            <person name="Lander E.S."/>
            <person name="Galagan J.E."/>
            <person name="Nusbaum C."/>
            <person name="Devon K."/>
            <person name="Henn M."/>
            <person name="Ma L.-J."/>
            <person name="Jaffe D.B."/>
            <person name="Butler J."/>
            <person name="Alvarez P."/>
            <person name="Gnerre S."/>
            <person name="Grabherr M."/>
            <person name="Kleber M."/>
            <person name="Mauceli E.W."/>
            <person name="Brockman W."/>
            <person name="Rounsley S."/>
            <person name="Young S.K."/>
            <person name="LaButti K."/>
            <person name="Pushparaj V."/>
            <person name="DeCaprio D."/>
            <person name="Crawford M."/>
            <person name="Koehrsen M."/>
            <person name="Engels R."/>
            <person name="Montgomery P."/>
            <person name="Pearson M."/>
            <person name="Howarth C."/>
            <person name="Larson L."/>
            <person name="Luoma S."/>
            <person name="White J."/>
            <person name="Alvarado L."/>
            <person name="Kodira C.D."/>
            <person name="Zeng Q."/>
            <person name="Oleary S."/>
            <person name="Yandava C."/>
            <person name="Denning D.W."/>
            <person name="Nierman W.C."/>
            <person name="Milne T."/>
            <person name="Madden K."/>
        </authorList>
    </citation>
    <scope>NUCLEOTIDE SEQUENCE [LARGE SCALE GENOMIC DNA]</scope>
    <source>
        <strain evidence="2">NIH 2624 / FGSC A1156</strain>
    </source>
</reference>
<name>Q0CJJ6_ASPTN</name>
<dbReference type="VEuPathDB" id="FungiDB:ATEG_06138"/>
<proteinExistence type="predicted"/>
<accession>Q0CJJ6</accession>
<organism evidence="1 2">
    <name type="scientific">Aspergillus terreus (strain NIH 2624 / FGSC A1156)</name>
    <dbReference type="NCBI Taxonomy" id="341663"/>
    <lineage>
        <taxon>Eukaryota</taxon>
        <taxon>Fungi</taxon>
        <taxon>Dikarya</taxon>
        <taxon>Ascomycota</taxon>
        <taxon>Pezizomycotina</taxon>
        <taxon>Eurotiomycetes</taxon>
        <taxon>Eurotiomycetidae</taxon>
        <taxon>Eurotiales</taxon>
        <taxon>Aspergillaceae</taxon>
        <taxon>Aspergillus</taxon>
        <taxon>Aspergillus subgen. Circumdati</taxon>
    </lineage>
</organism>
<dbReference type="OrthoDB" id="4497843at2759"/>
<dbReference type="EMBL" id="CH476601">
    <property type="protein sequence ID" value="EAU33899.1"/>
    <property type="molecule type" value="Genomic_DNA"/>
</dbReference>
<dbReference type="RefSeq" id="XP_001215316.1">
    <property type="nucleotide sequence ID" value="XM_001215316.1"/>
</dbReference>
<gene>
    <name evidence="1" type="ORF">ATEG_06138</name>
</gene>
<sequence length="145" mass="16593">MILPSQQQTRPETDYERWLCDQDSACIPNTNPQYHPPTAHIDQATHNAQRPLSDPIEEVHLNKDRPHGRFLAPPNMQPSISKGFVTYMLNPPPQIHRRATPACQLSLTFVAVVVIIKAIRIIKKRGKSRRTVLPVTEEPFVYDPR</sequence>
<evidence type="ECO:0000313" key="1">
    <source>
        <dbReference type="EMBL" id="EAU33899.1"/>
    </source>
</evidence>
<protein>
    <submittedName>
        <fullName evidence="1">Uncharacterized protein</fullName>
    </submittedName>
</protein>
<evidence type="ECO:0000313" key="2">
    <source>
        <dbReference type="Proteomes" id="UP000007963"/>
    </source>
</evidence>
<dbReference type="AlphaFoldDB" id="Q0CJJ6"/>
<dbReference type="Proteomes" id="UP000007963">
    <property type="component" value="Unassembled WGS sequence"/>
</dbReference>
<dbReference type="OMA" id="HYQIAED"/>
<dbReference type="HOGENOM" id="CLU_1786480_0_0_1"/>